<dbReference type="EMBL" id="JABFTP020000021">
    <property type="protein sequence ID" value="KAL3268713.1"/>
    <property type="molecule type" value="Genomic_DNA"/>
</dbReference>
<comment type="caution">
    <text evidence="3">The sequence shown here is derived from an EMBL/GenBank/DDBJ whole genome shotgun (WGS) entry which is preliminary data.</text>
</comment>
<dbReference type="AlphaFoldDB" id="A0ABD2MQP6"/>
<gene>
    <name evidence="3" type="ORF">HHI36_007815</name>
</gene>
<organism evidence="3 4">
    <name type="scientific">Cryptolaemus montrouzieri</name>
    <dbReference type="NCBI Taxonomy" id="559131"/>
    <lineage>
        <taxon>Eukaryota</taxon>
        <taxon>Metazoa</taxon>
        <taxon>Ecdysozoa</taxon>
        <taxon>Arthropoda</taxon>
        <taxon>Hexapoda</taxon>
        <taxon>Insecta</taxon>
        <taxon>Pterygota</taxon>
        <taxon>Neoptera</taxon>
        <taxon>Endopterygota</taxon>
        <taxon>Coleoptera</taxon>
        <taxon>Polyphaga</taxon>
        <taxon>Cucujiformia</taxon>
        <taxon>Coccinelloidea</taxon>
        <taxon>Coccinellidae</taxon>
        <taxon>Scymninae</taxon>
        <taxon>Scymnini</taxon>
        <taxon>Cryptolaemus</taxon>
    </lineage>
</organism>
<dbReference type="Proteomes" id="UP001516400">
    <property type="component" value="Unassembled WGS sequence"/>
</dbReference>
<keyword evidence="2" id="KW-0378">Hydrolase</keyword>
<dbReference type="SUPFAM" id="SSF53474">
    <property type="entry name" value="alpha/beta-Hydrolases"/>
    <property type="match status" value="1"/>
</dbReference>
<evidence type="ECO:0000313" key="3">
    <source>
        <dbReference type="EMBL" id="KAL3268713.1"/>
    </source>
</evidence>
<dbReference type="Gene3D" id="3.40.50.1820">
    <property type="entry name" value="alpha/beta hydrolase"/>
    <property type="match status" value="1"/>
</dbReference>
<accession>A0ABD2MQP6</accession>
<dbReference type="InterPro" id="IPR029058">
    <property type="entry name" value="AB_hydrolase_fold"/>
</dbReference>
<comment type="similarity">
    <text evidence="1">Belongs to the peptidase S33 family.</text>
</comment>
<dbReference type="PANTHER" id="PTHR21661:SF35">
    <property type="entry name" value="EPOXIDE HYDROLASE"/>
    <property type="match status" value="1"/>
</dbReference>
<evidence type="ECO:0000256" key="2">
    <source>
        <dbReference type="ARBA" id="ARBA00022801"/>
    </source>
</evidence>
<sequence>MYCYVNFRLPVNVPTAFARFKYDIIGPNGMISDIYLNLIQVTDYDGGHFAAFENPKVLADDIFNGIAKMELIHGAEKSSSK</sequence>
<dbReference type="GO" id="GO:0016787">
    <property type="term" value="F:hydrolase activity"/>
    <property type="evidence" value="ECO:0007669"/>
    <property type="project" value="UniProtKB-KW"/>
</dbReference>
<evidence type="ECO:0000256" key="1">
    <source>
        <dbReference type="ARBA" id="ARBA00010088"/>
    </source>
</evidence>
<protein>
    <recommendedName>
        <fullName evidence="5">Epoxide hydrolase</fullName>
    </recommendedName>
</protein>
<reference evidence="3 4" key="1">
    <citation type="journal article" date="2021" name="BMC Biol.">
        <title>Horizontally acquired antibacterial genes associated with adaptive radiation of ladybird beetles.</title>
        <authorList>
            <person name="Li H.S."/>
            <person name="Tang X.F."/>
            <person name="Huang Y.H."/>
            <person name="Xu Z.Y."/>
            <person name="Chen M.L."/>
            <person name="Du X.Y."/>
            <person name="Qiu B.Y."/>
            <person name="Chen P.T."/>
            <person name="Zhang W."/>
            <person name="Slipinski A."/>
            <person name="Escalona H.E."/>
            <person name="Waterhouse R.M."/>
            <person name="Zwick A."/>
            <person name="Pang H."/>
        </authorList>
    </citation>
    <scope>NUCLEOTIDE SEQUENCE [LARGE SCALE GENOMIC DNA]</scope>
    <source>
        <strain evidence="3">SYSU2018</strain>
    </source>
</reference>
<name>A0ABD2MQP6_9CUCU</name>
<evidence type="ECO:0000313" key="4">
    <source>
        <dbReference type="Proteomes" id="UP001516400"/>
    </source>
</evidence>
<evidence type="ECO:0008006" key="5">
    <source>
        <dbReference type="Google" id="ProtNLM"/>
    </source>
</evidence>
<proteinExistence type="inferred from homology"/>
<dbReference type="PANTHER" id="PTHR21661">
    <property type="entry name" value="EPOXIDE HYDROLASE 1-RELATED"/>
    <property type="match status" value="1"/>
</dbReference>
<keyword evidence="4" id="KW-1185">Reference proteome</keyword>